<organism evidence="3 4">
    <name type="scientific">Fonsecaea multimorphosa CBS 102226</name>
    <dbReference type="NCBI Taxonomy" id="1442371"/>
    <lineage>
        <taxon>Eukaryota</taxon>
        <taxon>Fungi</taxon>
        <taxon>Dikarya</taxon>
        <taxon>Ascomycota</taxon>
        <taxon>Pezizomycotina</taxon>
        <taxon>Eurotiomycetes</taxon>
        <taxon>Chaetothyriomycetidae</taxon>
        <taxon>Chaetothyriales</taxon>
        <taxon>Herpotrichiellaceae</taxon>
        <taxon>Fonsecaea</taxon>
    </lineage>
</organism>
<dbReference type="GO" id="GO:0016616">
    <property type="term" value="F:oxidoreductase activity, acting on the CH-OH group of donors, NAD or NADP as acceptor"/>
    <property type="evidence" value="ECO:0007669"/>
    <property type="project" value="TreeGrafter"/>
</dbReference>
<accession>A0A0D2K862</accession>
<dbReference type="Proteomes" id="UP000053411">
    <property type="component" value="Unassembled WGS sequence"/>
</dbReference>
<dbReference type="SUPFAM" id="SSF51735">
    <property type="entry name" value="NAD(P)-binding Rossmann-fold domains"/>
    <property type="match status" value="1"/>
</dbReference>
<keyword evidence="4" id="KW-1185">Reference proteome</keyword>
<gene>
    <name evidence="3" type="ORF">Z520_02406</name>
</gene>
<proteinExistence type="inferred from homology"/>
<dbReference type="GO" id="GO:0006633">
    <property type="term" value="P:fatty acid biosynthetic process"/>
    <property type="evidence" value="ECO:0007669"/>
    <property type="project" value="TreeGrafter"/>
</dbReference>
<dbReference type="RefSeq" id="XP_016636390.1">
    <property type="nucleotide sequence ID" value="XM_016772920.1"/>
</dbReference>
<reference evidence="3 4" key="1">
    <citation type="submission" date="2015-01" db="EMBL/GenBank/DDBJ databases">
        <title>The Genome Sequence of Fonsecaea multimorphosa CBS 102226.</title>
        <authorList>
            <consortium name="The Broad Institute Genomics Platform"/>
            <person name="Cuomo C."/>
            <person name="de Hoog S."/>
            <person name="Gorbushina A."/>
            <person name="Stielow B."/>
            <person name="Teixiera M."/>
            <person name="Abouelleil A."/>
            <person name="Chapman S.B."/>
            <person name="Priest M."/>
            <person name="Young S.K."/>
            <person name="Wortman J."/>
            <person name="Nusbaum C."/>
            <person name="Birren B."/>
        </authorList>
    </citation>
    <scope>NUCLEOTIDE SEQUENCE [LARGE SCALE GENOMIC DNA]</scope>
    <source>
        <strain evidence="3 4">CBS 102226</strain>
    </source>
</reference>
<dbReference type="GO" id="GO:0048038">
    <property type="term" value="F:quinone binding"/>
    <property type="evidence" value="ECO:0007669"/>
    <property type="project" value="TreeGrafter"/>
</dbReference>
<dbReference type="VEuPathDB" id="FungiDB:Z520_02406"/>
<protein>
    <submittedName>
        <fullName evidence="3">Uncharacterized protein</fullName>
    </submittedName>
</protein>
<dbReference type="Pfam" id="PF00106">
    <property type="entry name" value="adh_short"/>
    <property type="match status" value="1"/>
</dbReference>
<evidence type="ECO:0000313" key="3">
    <source>
        <dbReference type="EMBL" id="KIY02268.1"/>
    </source>
</evidence>
<dbReference type="InterPro" id="IPR020904">
    <property type="entry name" value="Sc_DH/Rdtase_CS"/>
</dbReference>
<sequence length="211" mass="23184">MVANAGIAVARKLFDATVDDWDKVMAVSVCPDVVCDVQLISPLDRQVNARGVFLCYREAGKQMVAQKRGGKIIGACSTAGYRPSTLGVAYSASKWAVRGLTQVTALELAQYDINVNGPINTDMWAEIDEQISKETGLELGTSYEKTIQARSALKRPTVGRNQINNLMNISDMGWTGNRLRTTSQRWSVFSPVQVPGISRARAFWLMEASQH</sequence>
<dbReference type="Gene3D" id="3.40.50.720">
    <property type="entry name" value="NAD(P)-binding Rossmann-like Domain"/>
    <property type="match status" value="1"/>
</dbReference>
<dbReference type="STRING" id="1442371.A0A0D2K862"/>
<evidence type="ECO:0000256" key="1">
    <source>
        <dbReference type="ARBA" id="ARBA00006484"/>
    </source>
</evidence>
<dbReference type="PANTHER" id="PTHR42760">
    <property type="entry name" value="SHORT-CHAIN DEHYDROGENASES/REDUCTASES FAMILY MEMBER"/>
    <property type="match status" value="1"/>
</dbReference>
<dbReference type="EMBL" id="KN848064">
    <property type="protein sequence ID" value="KIY02268.1"/>
    <property type="molecule type" value="Genomic_DNA"/>
</dbReference>
<dbReference type="GeneID" id="27708152"/>
<dbReference type="PANTHER" id="PTHR42760:SF121">
    <property type="entry name" value="3-OXOACYL-(ACYL-CARRIER-PROTEIN) REDUCTASE"/>
    <property type="match status" value="1"/>
</dbReference>
<evidence type="ECO:0000313" key="4">
    <source>
        <dbReference type="Proteomes" id="UP000053411"/>
    </source>
</evidence>
<dbReference type="InterPro" id="IPR002347">
    <property type="entry name" value="SDR_fam"/>
</dbReference>
<dbReference type="PROSITE" id="PS00061">
    <property type="entry name" value="ADH_SHORT"/>
    <property type="match status" value="1"/>
</dbReference>
<evidence type="ECO:0000256" key="2">
    <source>
        <dbReference type="ARBA" id="ARBA00022857"/>
    </source>
</evidence>
<dbReference type="InterPro" id="IPR036291">
    <property type="entry name" value="NAD(P)-bd_dom_sf"/>
</dbReference>
<dbReference type="AlphaFoldDB" id="A0A0D2K862"/>
<dbReference type="OrthoDB" id="498125at2759"/>
<keyword evidence="2" id="KW-0521">NADP</keyword>
<name>A0A0D2K862_9EURO</name>
<comment type="similarity">
    <text evidence="1">Belongs to the short-chain dehydrogenases/reductases (SDR) family.</text>
</comment>